<evidence type="ECO:0000313" key="6">
    <source>
        <dbReference type="Proteomes" id="UP001454086"/>
    </source>
</evidence>
<dbReference type="Pfam" id="PF07729">
    <property type="entry name" value="FCD"/>
    <property type="match status" value="1"/>
</dbReference>
<organism evidence="5 6">
    <name type="scientific">Enterocloster hominis</name>
    <name type="common">ex Hitch et al. 2024</name>
    <dbReference type="NCBI Taxonomy" id="1917870"/>
    <lineage>
        <taxon>Bacteria</taxon>
        <taxon>Bacillati</taxon>
        <taxon>Bacillota</taxon>
        <taxon>Clostridia</taxon>
        <taxon>Lachnospirales</taxon>
        <taxon>Lachnospiraceae</taxon>
        <taxon>Enterocloster</taxon>
    </lineage>
</organism>
<sequence length="232" mass="26955">MNAKEFERQYTVATVLAGMREDIFLGKYKNRQSISEAEIAKKYGVSRSSVRAAFQELISDGLLEMKDNGRKELRTIDKKYIEDLCLTRSILECEACRLIINKKNNDFTKLLHIVGGFYSALQEEDRDKRRLLLVELNESFHDQIFQMTENISLIQCRRTIAPMLSTIVHFNASLDPDMNEHGNYESHNKIAQMLMDKNPEVIEFMGYHVQDAAMKDLLRVLEHAQSEECERK</sequence>
<gene>
    <name evidence="5" type="ORF">WMQ36_13745</name>
</gene>
<keyword evidence="3" id="KW-0804">Transcription</keyword>
<dbReference type="PANTHER" id="PTHR43537">
    <property type="entry name" value="TRANSCRIPTIONAL REGULATOR, GNTR FAMILY"/>
    <property type="match status" value="1"/>
</dbReference>
<dbReference type="RefSeq" id="WP_050927264.1">
    <property type="nucleotide sequence ID" value="NZ_JAJFDX010000002.1"/>
</dbReference>
<reference evidence="5 6" key="1">
    <citation type="submission" date="2024-03" db="EMBL/GenBank/DDBJ databases">
        <title>Human intestinal bacterial collection.</title>
        <authorList>
            <person name="Pauvert C."/>
            <person name="Hitch T.C.A."/>
            <person name="Clavel T."/>
        </authorList>
    </citation>
    <scope>NUCLEOTIDE SEQUENCE [LARGE SCALE GENOMIC DNA]</scope>
    <source>
        <strain evidence="5 6">CLA-SR-H021</strain>
    </source>
</reference>
<dbReference type="PRINTS" id="PR00035">
    <property type="entry name" value="HTHGNTR"/>
</dbReference>
<dbReference type="Gene3D" id="1.20.120.530">
    <property type="entry name" value="GntR ligand-binding domain-like"/>
    <property type="match status" value="1"/>
</dbReference>
<protein>
    <submittedName>
        <fullName evidence="5">GntR family transcriptional regulator</fullName>
    </submittedName>
</protein>
<accession>A0ABV1D6P1</accession>
<dbReference type="InterPro" id="IPR000524">
    <property type="entry name" value="Tscrpt_reg_HTH_GntR"/>
</dbReference>
<dbReference type="SUPFAM" id="SSF46785">
    <property type="entry name" value="Winged helix' DNA-binding domain"/>
    <property type="match status" value="1"/>
</dbReference>
<dbReference type="Pfam" id="PF00392">
    <property type="entry name" value="GntR"/>
    <property type="match status" value="1"/>
</dbReference>
<feature type="domain" description="HTH gntR-type" evidence="4">
    <location>
        <begin position="9"/>
        <end position="76"/>
    </location>
</feature>
<dbReference type="Gene3D" id="1.10.10.10">
    <property type="entry name" value="Winged helix-like DNA-binding domain superfamily/Winged helix DNA-binding domain"/>
    <property type="match status" value="1"/>
</dbReference>
<dbReference type="InterPro" id="IPR011711">
    <property type="entry name" value="GntR_C"/>
</dbReference>
<comment type="caution">
    <text evidence="5">The sequence shown here is derived from an EMBL/GenBank/DDBJ whole genome shotgun (WGS) entry which is preliminary data.</text>
</comment>
<evidence type="ECO:0000259" key="4">
    <source>
        <dbReference type="PROSITE" id="PS50949"/>
    </source>
</evidence>
<evidence type="ECO:0000313" key="5">
    <source>
        <dbReference type="EMBL" id="MEQ2426036.1"/>
    </source>
</evidence>
<name>A0ABV1D6P1_9FIRM</name>
<dbReference type="PROSITE" id="PS50949">
    <property type="entry name" value="HTH_GNTR"/>
    <property type="match status" value="1"/>
</dbReference>
<keyword evidence="6" id="KW-1185">Reference proteome</keyword>
<dbReference type="Proteomes" id="UP001454086">
    <property type="component" value="Unassembled WGS sequence"/>
</dbReference>
<dbReference type="EMBL" id="JBBMFM010000048">
    <property type="protein sequence ID" value="MEQ2426036.1"/>
    <property type="molecule type" value="Genomic_DNA"/>
</dbReference>
<evidence type="ECO:0000256" key="1">
    <source>
        <dbReference type="ARBA" id="ARBA00023015"/>
    </source>
</evidence>
<dbReference type="InterPro" id="IPR036388">
    <property type="entry name" value="WH-like_DNA-bd_sf"/>
</dbReference>
<keyword evidence="2" id="KW-0238">DNA-binding</keyword>
<dbReference type="InterPro" id="IPR008920">
    <property type="entry name" value="TF_FadR/GntR_C"/>
</dbReference>
<evidence type="ECO:0000256" key="2">
    <source>
        <dbReference type="ARBA" id="ARBA00023125"/>
    </source>
</evidence>
<dbReference type="InterPro" id="IPR036390">
    <property type="entry name" value="WH_DNA-bd_sf"/>
</dbReference>
<dbReference type="PANTHER" id="PTHR43537:SF45">
    <property type="entry name" value="GNTR FAMILY REGULATORY PROTEIN"/>
    <property type="match status" value="1"/>
</dbReference>
<proteinExistence type="predicted"/>
<keyword evidence="1" id="KW-0805">Transcription regulation</keyword>
<dbReference type="SUPFAM" id="SSF48008">
    <property type="entry name" value="GntR ligand-binding domain-like"/>
    <property type="match status" value="1"/>
</dbReference>
<evidence type="ECO:0000256" key="3">
    <source>
        <dbReference type="ARBA" id="ARBA00023163"/>
    </source>
</evidence>